<dbReference type="AlphaFoldDB" id="A0A0W0Y0S9"/>
<dbReference type="OrthoDB" id="5296173at2"/>
<feature type="transmembrane region" description="Helical" evidence="1">
    <location>
        <begin position="21"/>
        <end position="43"/>
    </location>
</feature>
<organism evidence="2 3">
    <name type="scientific">Legionella quinlivanii</name>
    <dbReference type="NCBI Taxonomy" id="45073"/>
    <lineage>
        <taxon>Bacteria</taxon>
        <taxon>Pseudomonadati</taxon>
        <taxon>Pseudomonadota</taxon>
        <taxon>Gammaproteobacteria</taxon>
        <taxon>Legionellales</taxon>
        <taxon>Legionellaceae</taxon>
        <taxon>Legionella</taxon>
    </lineage>
</organism>
<evidence type="ECO:0000256" key="1">
    <source>
        <dbReference type="SAM" id="Phobius"/>
    </source>
</evidence>
<dbReference type="GO" id="GO:0043683">
    <property type="term" value="P:type IV pilus assembly"/>
    <property type="evidence" value="ECO:0007669"/>
    <property type="project" value="TreeGrafter"/>
</dbReference>
<evidence type="ECO:0000313" key="2">
    <source>
        <dbReference type="EMBL" id="KTD50641.1"/>
    </source>
</evidence>
<dbReference type="STRING" id="45073.Lqui_1207"/>
<evidence type="ECO:0000313" key="3">
    <source>
        <dbReference type="Proteomes" id="UP000054618"/>
    </source>
</evidence>
<keyword evidence="3" id="KW-1185">Reference proteome</keyword>
<gene>
    <name evidence="2" type="primary">pilN</name>
    <name evidence="2" type="ORF">Lqui_1207</name>
</gene>
<sequence>MTTINLLPWREIKREHEKKEFTMLLLMALILGSAIAFAMYYYASDLVSGQKHRNQLLQDEINTFNGQIAEIKQLKDLRARLISRMTVVQNLQATRSLTVHLLDELIKILPDGVYLTQMKREGNRITLLGYSESNSNVSILMRNIEQNPWIQNPELTEIKKSKDPLDPNDTNAAAPETGENEFKLSFILKPKNSALLTL</sequence>
<protein>
    <submittedName>
        <fullName evidence="2">Tfp pilus assembly protein PilN</fullName>
    </submittedName>
</protein>
<proteinExistence type="predicted"/>
<dbReference type="InterPro" id="IPR007813">
    <property type="entry name" value="PilN"/>
</dbReference>
<accession>A0A0W0Y0S9</accession>
<name>A0A0W0Y0S9_9GAMM</name>
<dbReference type="Pfam" id="PF05137">
    <property type="entry name" value="PilN"/>
    <property type="match status" value="1"/>
</dbReference>
<comment type="caution">
    <text evidence="2">The sequence shown here is derived from an EMBL/GenBank/DDBJ whole genome shotgun (WGS) entry which is preliminary data.</text>
</comment>
<dbReference type="PANTHER" id="PTHR40278">
    <property type="entry name" value="DNA UTILIZATION PROTEIN HOFN"/>
    <property type="match status" value="1"/>
</dbReference>
<dbReference type="RefSeq" id="WP_058507333.1">
    <property type="nucleotide sequence ID" value="NZ_CAAAIK010000022.1"/>
</dbReference>
<keyword evidence="1" id="KW-1133">Transmembrane helix</keyword>
<dbReference type="InterPro" id="IPR052534">
    <property type="entry name" value="Extracell_DNA_Util/SecSys_Comp"/>
</dbReference>
<keyword evidence="1" id="KW-0812">Transmembrane</keyword>
<dbReference type="PATRIC" id="fig|45073.5.peg.1272"/>
<dbReference type="Proteomes" id="UP000054618">
    <property type="component" value="Unassembled WGS sequence"/>
</dbReference>
<reference evidence="2 3" key="1">
    <citation type="submission" date="2015-11" db="EMBL/GenBank/DDBJ databases">
        <title>Genomic analysis of 38 Legionella species identifies large and diverse effector repertoires.</title>
        <authorList>
            <person name="Burstein D."/>
            <person name="Amaro F."/>
            <person name="Zusman T."/>
            <person name="Lifshitz Z."/>
            <person name="Cohen O."/>
            <person name="Gilbert J.A."/>
            <person name="Pupko T."/>
            <person name="Shuman H.A."/>
            <person name="Segal G."/>
        </authorList>
    </citation>
    <scope>NUCLEOTIDE SEQUENCE [LARGE SCALE GENOMIC DNA]</scope>
    <source>
        <strain evidence="2 3">CDC#1442-AUS-E</strain>
    </source>
</reference>
<dbReference type="PANTHER" id="PTHR40278:SF2">
    <property type="entry name" value="TYPE IV PILUS INNER MEMBRANE COMPONENT PILN"/>
    <property type="match status" value="1"/>
</dbReference>
<dbReference type="EMBL" id="LNYS01000007">
    <property type="protein sequence ID" value="KTD50641.1"/>
    <property type="molecule type" value="Genomic_DNA"/>
</dbReference>
<keyword evidence="1" id="KW-0472">Membrane</keyword>
<dbReference type="GO" id="GO:0043107">
    <property type="term" value="P:type IV pilus-dependent motility"/>
    <property type="evidence" value="ECO:0007669"/>
    <property type="project" value="TreeGrafter"/>
</dbReference>